<evidence type="ECO:0000256" key="3">
    <source>
        <dbReference type="ARBA" id="ARBA00022827"/>
    </source>
</evidence>
<dbReference type="InterPro" id="IPR051209">
    <property type="entry name" value="FAD-bind_Monooxygenase_sf"/>
</dbReference>
<dbReference type="Proteomes" id="UP001281614">
    <property type="component" value="Unassembled WGS sequence"/>
</dbReference>
<dbReference type="SUPFAM" id="SSF51905">
    <property type="entry name" value="FAD/NAD(P)-binding domain"/>
    <property type="match status" value="1"/>
</dbReference>
<gene>
    <name evidence="6" type="ORF">CKAH01_12379</name>
</gene>
<sequence>MSLNTEKVSHSLFSCIGSGFAAIALGAQLKRWYGIDDIQFFERHSSLGGTWFINKYPGCACDVPSALYSISFAPNPDWTKVMPSHSELWEYLDKVARDYDLVRKMAFDSLVERCEWIEDRARWRLTIRHLKSEATYYHESQFLFAATGCLVTPREIDVPGAETFKGEVVHTGKWRPIDLDGKKVVMFGNGCTASQVVPAIVQKTKSLTQVVRTKHWIMPSLDADVPPWVRLVLKWVPAVAWLQRFMIFCVAENSFRGFRMTDGGKQFRASQRKVSEDYMRAAAPAKYHDMLIPDFEVNCKRRIFDPGYLQSIHADNFDLTDDKVVEITPDGVRTANGFIEADVLIFATGYHTNQFAAGIDVRGRGGETLESRWEALGGEGAYNTTAMSGFPNFFFLLGPNSVTGHTSTVMALENCINYALRVIKPVLKGRSTAAMIKSDAEQRYVDDIQDALQKTVWNTGCGAWYTKASRDGTKRWNAMGYPYSQPHFWYRCLFPVWSDWQYSVSGVPRRVDEWLFWSMQTDYLLQGRAAYASQIRNQGSGLWITAVLVVIVTFAVLGVLGRDWLGGIMSDLSAATRGSAAFVPNYL</sequence>
<keyword evidence="7" id="KW-1185">Reference proteome</keyword>
<keyword evidence="5" id="KW-1133">Transmembrane helix</keyword>
<dbReference type="Gene3D" id="3.50.50.60">
    <property type="entry name" value="FAD/NAD(P)-binding domain"/>
    <property type="match status" value="2"/>
</dbReference>
<comment type="similarity">
    <text evidence="1">Belongs to the FAD-binding monooxygenase family.</text>
</comment>
<evidence type="ECO:0000313" key="7">
    <source>
        <dbReference type="Proteomes" id="UP001281614"/>
    </source>
</evidence>
<dbReference type="PANTHER" id="PTHR42877">
    <property type="entry name" value="L-ORNITHINE N(5)-MONOOXYGENASE-RELATED"/>
    <property type="match status" value="1"/>
</dbReference>
<accession>A0AAE0DCQ8</accession>
<keyword evidence="4" id="KW-0560">Oxidoreductase</keyword>
<comment type="caution">
    <text evidence="6">The sequence shown here is derived from an EMBL/GenBank/DDBJ whole genome shotgun (WGS) entry which is preliminary data.</text>
</comment>
<keyword evidence="6" id="KW-0503">Monooxygenase</keyword>
<evidence type="ECO:0000256" key="1">
    <source>
        <dbReference type="ARBA" id="ARBA00010139"/>
    </source>
</evidence>
<dbReference type="EMBL" id="VYYT01000027">
    <property type="protein sequence ID" value="KAK2776463.1"/>
    <property type="molecule type" value="Genomic_DNA"/>
</dbReference>
<dbReference type="AlphaFoldDB" id="A0AAE0DCQ8"/>
<protein>
    <submittedName>
        <fullName evidence="6">Dimethylaniline monooxygenase</fullName>
    </submittedName>
</protein>
<dbReference type="GO" id="GO:0004499">
    <property type="term" value="F:N,N-dimethylaniline monooxygenase activity"/>
    <property type="evidence" value="ECO:0007669"/>
    <property type="project" value="InterPro"/>
</dbReference>
<keyword evidence="2" id="KW-0285">Flavoprotein</keyword>
<evidence type="ECO:0000256" key="4">
    <source>
        <dbReference type="ARBA" id="ARBA00023002"/>
    </source>
</evidence>
<name>A0AAE0DCQ8_COLKA</name>
<dbReference type="GO" id="GO:0050661">
    <property type="term" value="F:NADP binding"/>
    <property type="evidence" value="ECO:0007669"/>
    <property type="project" value="InterPro"/>
</dbReference>
<feature type="transmembrane region" description="Helical" evidence="5">
    <location>
        <begin position="541"/>
        <end position="560"/>
    </location>
</feature>
<organism evidence="6 7">
    <name type="scientific">Colletotrichum kahawae</name>
    <name type="common">Coffee berry disease fungus</name>
    <dbReference type="NCBI Taxonomy" id="34407"/>
    <lineage>
        <taxon>Eukaryota</taxon>
        <taxon>Fungi</taxon>
        <taxon>Dikarya</taxon>
        <taxon>Ascomycota</taxon>
        <taxon>Pezizomycotina</taxon>
        <taxon>Sordariomycetes</taxon>
        <taxon>Hypocreomycetidae</taxon>
        <taxon>Glomerellales</taxon>
        <taxon>Glomerellaceae</taxon>
        <taxon>Colletotrichum</taxon>
        <taxon>Colletotrichum gloeosporioides species complex</taxon>
    </lineage>
</organism>
<proteinExistence type="inferred from homology"/>
<evidence type="ECO:0000313" key="6">
    <source>
        <dbReference type="EMBL" id="KAK2776463.1"/>
    </source>
</evidence>
<keyword evidence="3" id="KW-0274">FAD</keyword>
<dbReference type="InterPro" id="IPR020946">
    <property type="entry name" value="Flavin_mOase-like"/>
</dbReference>
<evidence type="ECO:0000256" key="2">
    <source>
        <dbReference type="ARBA" id="ARBA00022630"/>
    </source>
</evidence>
<keyword evidence="5" id="KW-0472">Membrane</keyword>
<dbReference type="PANTHER" id="PTHR42877:SF10">
    <property type="entry name" value="L-ORNITHINE N(5)-OXYGENASE"/>
    <property type="match status" value="1"/>
</dbReference>
<dbReference type="GO" id="GO:0050660">
    <property type="term" value="F:flavin adenine dinucleotide binding"/>
    <property type="evidence" value="ECO:0007669"/>
    <property type="project" value="InterPro"/>
</dbReference>
<dbReference type="InterPro" id="IPR036188">
    <property type="entry name" value="FAD/NAD-bd_sf"/>
</dbReference>
<evidence type="ECO:0000256" key="5">
    <source>
        <dbReference type="SAM" id="Phobius"/>
    </source>
</evidence>
<dbReference type="Pfam" id="PF00743">
    <property type="entry name" value="FMO-like"/>
    <property type="match status" value="1"/>
</dbReference>
<keyword evidence="5" id="KW-0812">Transmembrane</keyword>
<reference evidence="6" key="1">
    <citation type="submission" date="2023-02" db="EMBL/GenBank/DDBJ databases">
        <title>Colletotrichum kahawae CIFC_Que2 genome sequencing and assembly.</title>
        <authorList>
            <person name="Baroncelli R."/>
        </authorList>
    </citation>
    <scope>NUCLEOTIDE SEQUENCE</scope>
    <source>
        <strain evidence="6">CIFC_Que2</strain>
    </source>
</reference>